<organism evidence="1 2">
    <name type="scientific">Grifola frondosa</name>
    <name type="common">Maitake</name>
    <name type="synonym">Polyporus frondosus</name>
    <dbReference type="NCBI Taxonomy" id="5627"/>
    <lineage>
        <taxon>Eukaryota</taxon>
        <taxon>Fungi</taxon>
        <taxon>Dikarya</taxon>
        <taxon>Basidiomycota</taxon>
        <taxon>Agaricomycotina</taxon>
        <taxon>Agaricomycetes</taxon>
        <taxon>Polyporales</taxon>
        <taxon>Grifolaceae</taxon>
        <taxon>Grifola</taxon>
    </lineage>
</organism>
<proteinExistence type="predicted"/>
<dbReference type="Proteomes" id="UP000092993">
    <property type="component" value="Unassembled WGS sequence"/>
</dbReference>
<accession>A0A1C7MHU7</accession>
<sequence>MSRIATDCPELTATKHRQLVEVDSFPSPALSFKCFTMAVLPTFPCCRRFLALYFMEGWSPCVSARGKERSRSKKASKINRNPAASRSIPSHVLAAALVGCDTQILLLDPPPLQADNTDAVPELAREHANPLAFVLDSFCSFLPHDTVEPGPSPDI</sequence>
<reference evidence="1 2" key="1">
    <citation type="submission" date="2016-03" db="EMBL/GenBank/DDBJ databases">
        <title>Whole genome sequencing of Grifola frondosa 9006-11.</title>
        <authorList>
            <person name="Min B."/>
            <person name="Park H."/>
            <person name="Kim J.-G."/>
            <person name="Cho H."/>
            <person name="Oh Y.-L."/>
            <person name="Kong W.-S."/>
            <person name="Choi I.-G."/>
        </authorList>
    </citation>
    <scope>NUCLEOTIDE SEQUENCE [LARGE SCALE GENOMIC DNA]</scope>
    <source>
        <strain evidence="1 2">9006-11</strain>
    </source>
</reference>
<keyword evidence="2" id="KW-1185">Reference proteome</keyword>
<evidence type="ECO:0000313" key="1">
    <source>
        <dbReference type="EMBL" id="OBZ76019.1"/>
    </source>
</evidence>
<dbReference type="AlphaFoldDB" id="A0A1C7MHU7"/>
<evidence type="ECO:0000313" key="2">
    <source>
        <dbReference type="Proteomes" id="UP000092993"/>
    </source>
</evidence>
<protein>
    <submittedName>
        <fullName evidence="1">Uncharacterized protein</fullName>
    </submittedName>
</protein>
<gene>
    <name evidence="1" type="ORF">A0H81_03508</name>
</gene>
<comment type="caution">
    <text evidence="1">The sequence shown here is derived from an EMBL/GenBank/DDBJ whole genome shotgun (WGS) entry which is preliminary data.</text>
</comment>
<dbReference type="EMBL" id="LUGG01000003">
    <property type="protein sequence ID" value="OBZ76019.1"/>
    <property type="molecule type" value="Genomic_DNA"/>
</dbReference>
<name>A0A1C7MHU7_GRIFR</name>